<reference evidence="2 3" key="1">
    <citation type="submission" date="2024-11" db="EMBL/GenBank/DDBJ databases">
        <title>Chromosome-level genome assembly of Eucalyptus globulus Labill. provides insights into its genome evolution.</title>
        <authorList>
            <person name="Li X."/>
        </authorList>
    </citation>
    <scope>NUCLEOTIDE SEQUENCE [LARGE SCALE GENOMIC DNA]</scope>
    <source>
        <strain evidence="2">CL2024</strain>
        <tissue evidence="2">Fresh tender leaves</tissue>
    </source>
</reference>
<organism evidence="2 3">
    <name type="scientific">Eucalyptus globulus</name>
    <name type="common">Tasmanian blue gum</name>
    <dbReference type="NCBI Taxonomy" id="34317"/>
    <lineage>
        <taxon>Eukaryota</taxon>
        <taxon>Viridiplantae</taxon>
        <taxon>Streptophyta</taxon>
        <taxon>Embryophyta</taxon>
        <taxon>Tracheophyta</taxon>
        <taxon>Spermatophyta</taxon>
        <taxon>Magnoliopsida</taxon>
        <taxon>eudicotyledons</taxon>
        <taxon>Gunneridae</taxon>
        <taxon>Pentapetalae</taxon>
        <taxon>rosids</taxon>
        <taxon>malvids</taxon>
        <taxon>Myrtales</taxon>
        <taxon>Myrtaceae</taxon>
        <taxon>Myrtoideae</taxon>
        <taxon>Eucalypteae</taxon>
        <taxon>Eucalyptus</taxon>
    </lineage>
</organism>
<feature type="region of interest" description="Disordered" evidence="1">
    <location>
        <begin position="1"/>
        <end position="37"/>
    </location>
</feature>
<dbReference type="Proteomes" id="UP001634007">
    <property type="component" value="Unassembled WGS sequence"/>
</dbReference>
<evidence type="ECO:0000256" key="1">
    <source>
        <dbReference type="SAM" id="MobiDB-lite"/>
    </source>
</evidence>
<protein>
    <submittedName>
        <fullName evidence="2">Uncharacterized protein</fullName>
    </submittedName>
</protein>
<feature type="compositionally biased region" description="Polar residues" evidence="1">
    <location>
        <begin position="1"/>
        <end position="10"/>
    </location>
</feature>
<dbReference type="AlphaFoldDB" id="A0ABD3LRS1"/>
<dbReference type="EMBL" id="JBJKBG010000001">
    <property type="protein sequence ID" value="KAL3754474.1"/>
    <property type="molecule type" value="Genomic_DNA"/>
</dbReference>
<evidence type="ECO:0000313" key="3">
    <source>
        <dbReference type="Proteomes" id="UP001634007"/>
    </source>
</evidence>
<keyword evidence="3" id="KW-1185">Reference proteome</keyword>
<name>A0ABD3LRS1_EUCGL</name>
<gene>
    <name evidence="2" type="ORF">ACJRO7_001673</name>
</gene>
<feature type="region of interest" description="Disordered" evidence="1">
    <location>
        <begin position="57"/>
        <end position="76"/>
    </location>
</feature>
<proteinExistence type="predicted"/>
<comment type="caution">
    <text evidence="2">The sequence shown here is derived from an EMBL/GenBank/DDBJ whole genome shotgun (WGS) entry which is preliminary data.</text>
</comment>
<evidence type="ECO:0000313" key="2">
    <source>
        <dbReference type="EMBL" id="KAL3754474.1"/>
    </source>
</evidence>
<accession>A0ABD3LRS1</accession>
<sequence length="113" mass="11935">MADALESQTYFGEVVAQRTKTPPWLSPHEAKARSPPPNFDFARYSVEASHMILELPEKEGATATADAQERESMRGGEGVVCGGSFAGRAGAGACLNRRQVALCSKATGTTFGS</sequence>